<reference evidence="1" key="1">
    <citation type="submission" date="2019-08" db="EMBL/GenBank/DDBJ databases">
        <authorList>
            <person name="Kucharzyk K."/>
            <person name="Murdoch R.W."/>
            <person name="Higgins S."/>
            <person name="Loffler F."/>
        </authorList>
    </citation>
    <scope>NUCLEOTIDE SEQUENCE</scope>
</reference>
<comment type="caution">
    <text evidence="1">The sequence shown here is derived from an EMBL/GenBank/DDBJ whole genome shotgun (WGS) entry which is preliminary data.</text>
</comment>
<proteinExistence type="predicted"/>
<dbReference type="EMBL" id="VSSQ01000427">
    <property type="protein sequence ID" value="MPL94424.1"/>
    <property type="molecule type" value="Genomic_DNA"/>
</dbReference>
<dbReference type="AlphaFoldDB" id="A0A644VSP5"/>
<evidence type="ECO:0000313" key="1">
    <source>
        <dbReference type="EMBL" id="MPL94424.1"/>
    </source>
</evidence>
<accession>A0A644VSP5</accession>
<sequence>MTIINVICLSAHFLQVKPIKYYNMKLIISKELIEKSLSSVWDLGNETLYSLCRDNFDHQKIENILAKVWLIGRSYAAAIERRKNAEEPNDVFYTGKVYEGFKASELDSKLAELKCLSQGVSNICELDSTDVTMKALSLHACLTQLTKEMTLLEKRSFCSKYLHFHLPSLFFIYDSRAVSAINQLFDGSLKDIKLRIKDANVDEEYAIFYYKCLAIGCEIKEKYGVDLTTRQLDNLLVAISNEQLEKSYLL</sequence>
<name>A0A644VSP5_9ZZZZ</name>
<organism evidence="1">
    <name type="scientific">bioreactor metagenome</name>
    <dbReference type="NCBI Taxonomy" id="1076179"/>
    <lineage>
        <taxon>unclassified sequences</taxon>
        <taxon>metagenomes</taxon>
        <taxon>ecological metagenomes</taxon>
    </lineage>
</organism>
<gene>
    <name evidence="1" type="ORF">SDC9_40577</name>
</gene>
<protein>
    <submittedName>
        <fullName evidence="1">Uncharacterized protein</fullName>
    </submittedName>
</protein>